<dbReference type="SUPFAM" id="SSF52058">
    <property type="entry name" value="L domain-like"/>
    <property type="match status" value="1"/>
</dbReference>
<dbReference type="Pfam" id="PF08263">
    <property type="entry name" value="LRRNT_2"/>
    <property type="match status" value="1"/>
</dbReference>
<keyword evidence="2 4" id="KW-0732">Signal</keyword>
<evidence type="ECO:0000313" key="6">
    <source>
        <dbReference type="EMBL" id="VAI49016.1"/>
    </source>
</evidence>
<feature type="chain" id="PRO_5040371009" description="Leucine-rich repeat-containing N-terminal plant-type domain-containing protein" evidence="4">
    <location>
        <begin position="33"/>
        <end position="142"/>
    </location>
</feature>
<evidence type="ECO:0000256" key="4">
    <source>
        <dbReference type="SAM" id="SignalP"/>
    </source>
</evidence>
<keyword evidence="3" id="KW-0677">Repeat</keyword>
<dbReference type="AlphaFoldDB" id="A0A9R0Y688"/>
<protein>
    <recommendedName>
        <fullName evidence="5">Leucine-rich repeat-containing N-terminal plant-type domain-containing protein</fullName>
    </recommendedName>
</protein>
<reference evidence="6 7" key="1">
    <citation type="submission" date="2017-09" db="EMBL/GenBank/DDBJ databases">
        <authorList>
            <consortium name="International Durum Wheat Genome Sequencing Consortium (IDWGSC)"/>
            <person name="Milanesi L."/>
        </authorList>
    </citation>
    <scope>NUCLEOTIDE SEQUENCE [LARGE SCALE GENOMIC DNA]</scope>
    <source>
        <strain evidence="7">cv. Svevo</strain>
    </source>
</reference>
<dbReference type="PANTHER" id="PTHR48060:SF21">
    <property type="entry name" value="L DOMAIN-LIKE PROTEIN"/>
    <property type="match status" value="1"/>
</dbReference>
<gene>
    <name evidence="6" type="ORF">TRITD_6Av1G181680</name>
</gene>
<keyword evidence="7" id="KW-1185">Reference proteome</keyword>
<feature type="domain" description="Leucine-rich repeat-containing N-terminal plant-type" evidence="5">
    <location>
        <begin position="32"/>
        <end position="71"/>
    </location>
</feature>
<evidence type="ECO:0000256" key="2">
    <source>
        <dbReference type="ARBA" id="ARBA00022729"/>
    </source>
</evidence>
<dbReference type="InterPro" id="IPR053211">
    <property type="entry name" value="DNA_repair-toleration"/>
</dbReference>
<evidence type="ECO:0000256" key="3">
    <source>
        <dbReference type="ARBA" id="ARBA00022737"/>
    </source>
</evidence>
<keyword evidence="1" id="KW-0433">Leucine-rich repeat</keyword>
<dbReference type="Proteomes" id="UP000324705">
    <property type="component" value="Chromosome 6A"/>
</dbReference>
<accession>A0A9R0Y688</accession>
<dbReference type="Gramene" id="TRITD6Av1G181680.1">
    <property type="protein sequence ID" value="TRITD6Av1G181680.1"/>
    <property type="gene ID" value="TRITD6Av1G181680"/>
</dbReference>
<feature type="signal peptide" evidence="4">
    <location>
        <begin position="1"/>
        <end position="32"/>
    </location>
</feature>
<dbReference type="PANTHER" id="PTHR48060">
    <property type="entry name" value="DNA DAMAGE-REPAIR/TOLERATION PROTEIN DRT100"/>
    <property type="match status" value="1"/>
</dbReference>
<dbReference type="Gene3D" id="3.80.10.10">
    <property type="entry name" value="Ribonuclease Inhibitor"/>
    <property type="match status" value="1"/>
</dbReference>
<sequence>MRDEMRLSYIPAMLMATSLLLMAASSPAPSNSTDLAPLLAFKSQLSDPSATIANNWTTYASFCSWTGVSCSRRHHQRVTALELPDIPLHGELSPHLGLLKEEDRVKLQAGVKRLAHAAAALTDRSFPRDRLLLRDRDGLQIG</sequence>
<name>A0A9R0Y688_TRITD</name>
<evidence type="ECO:0000259" key="5">
    <source>
        <dbReference type="Pfam" id="PF08263"/>
    </source>
</evidence>
<evidence type="ECO:0000313" key="7">
    <source>
        <dbReference type="Proteomes" id="UP000324705"/>
    </source>
</evidence>
<organism evidence="6 7">
    <name type="scientific">Triticum turgidum subsp. durum</name>
    <name type="common">Durum wheat</name>
    <name type="synonym">Triticum durum</name>
    <dbReference type="NCBI Taxonomy" id="4567"/>
    <lineage>
        <taxon>Eukaryota</taxon>
        <taxon>Viridiplantae</taxon>
        <taxon>Streptophyta</taxon>
        <taxon>Embryophyta</taxon>
        <taxon>Tracheophyta</taxon>
        <taxon>Spermatophyta</taxon>
        <taxon>Magnoliopsida</taxon>
        <taxon>Liliopsida</taxon>
        <taxon>Poales</taxon>
        <taxon>Poaceae</taxon>
        <taxon>BOP clade</taxon>
        <taxon>Pooideae</taxon>
        <taxon>Triticodae</taxon>
        <taxon>Triticeae</taxon>
        <taxon>Triticinae</taxon>
        <taxon>Triticum</taxon>
    </lineage>
</organism>
<proteinExistence type="predicted"/>
<dbReference type="InterPro" id="IPR032675">
    <property type="entry name" value="LRR_dom_sf"/>
</dbReference>
<evidence type="ECO:0000256" key="1">
    <source>
        <dbReference type="ARBA" id="ARBA00022614"/>
    </source>
</evidence>
<dbReference type="InterPro" id="IPR013210">
    <property type="entry name" value="LRR_N_plant-typ"/>
</dbReference>
<dbReference type="EMBL" id="LT934121">
    <property type="protein sequence ID" value="VAI49016.1"/>
    <property type="molecule type" value="Genomic_DNA"/>
</dbReference>